<sequence>MPVMTEPVHAGEFIVSEGNNSISRELVELAADLTLLPGTILGKNTSTDVYGPLDPAADTGLQMAAGVLWDHVTTDATGGEGVIIARLAEVDQELLVWPEGITDEQKTTAVSELTSLDIILRTGEQG</sequence>
<dbReference type="InterPro" id="IPR004195">
    <property type="entry name" value="Head_decoration_D"/>
</dbReference>
<evidence type="ECO:0000313" key="1">
    <source>
        <dbReference type="EMBL" id="KEQ18085.1"/>
    </source>
</evidence>
<dbReference type="OrthoDB" id="9099687at2"/>
<dbReference type="Gene3D" id="2.40.300.10">
    <property type="entry name" value="Head decoration protein D"/>
    <property type="match status" value="1"/>
</dbReference>
<dbReference type="STRING" id="1137799.GZ78_10945"/>
<dbReference type="eggNOG" id="ENOG50332BA">
    <property type="taxonomic scope" value="Bacteria"/>
</dbReference>
<dbReference type="Pfam" id="PF02924">
    <property type="entry name" value="HDPD"/>
    <property type="match status" value="1"/>
</dbReference>
<dbReference type="EMBL" id="JOKH01000002">
    <property type="protein sequence ID" value="KEQ18085.1"/>
    <property type="molecule type" value="Genomic_DNA"/>
</dbReference>
<evidence type="ECO:0000313" key="2">
    <source>
        <dbReference type="Proteomes" id="UP000028073"/>
    </source>
</evidence>
<reference evidence="1 2" key="1">
    <citation type="submission" date="2014-06" db="EMBL/GenBank/DDBJ databases">
        <title>Whole Genome Sequences of Three Symbiotic Endozoicomonas Bacteria.</title>
        <authorList>
            <person name="Neave M.J."/>
            <person name="Apprill A."/>
            <person name="Voolstra C.R."/>
        </authorList>
    </citation>
    <scope>NUCLEOTIDE SEQUENCE [LARGE SCALE GENOMIC DNA]</scope>
    <source>
        <strain evidence="1 2">DSM 25634</strain>
    </source>
</reference>
<dbReference type="RefSeq" id="WP_034835154.1">
    <property type="nucleotide sequence ID" value="NZ_JOKH01000002.1"/>
</dbReference>
<protein>
    <recommendedName>
        <fullName evidence="3">Head decoration protein</fullName>
    </recommendedName>
</protein>
<dbReference type="AlphaFoldDB" id="A0A081NI12"/>
<accession>A0A081NI12</accession>
<proteinExistence type="predicted"/>
<evidence type="ECO:0008006" key="3">
    <source>
        <dbReference type="Google" id="ProtNLM"/>
    </source>
</evidence>
<name>A0A081NI12_9GAMM</name>
<comment type="caution">
    <text evidence="1">The sequence shown here is derived from an EMBL/GenBank/DDBJ whole genome shotgun (WGS) entry which is preliminary data.</text>
</comment>
<dbReference type="Proteomes" id="UP000028073">
    <property type="component" value="Unassembled WGS sequence"/>
</dbReference>
<keyword evidence="2" id="KW-1185">Reference proteome</keyword>
<organism evidence="1 2">
    <name type="scientific">Endozoicomonas numazuensis</name>
    <dbReference type="NCBI Taxonomy" id="1137799"/>
    <lineage>
        <taxon>Bacteria</taxon>
        <taxon>Pseudomonadati</taxon>
        <taxon>Pseudomonadota</taxon>
        <taxon>Gammaproteobacteria</taxon>
        <taxon>Oceanospirillales</taxon>
        <taxon>Endozoicomonadaceae</taxon>
        <taxon>Endozoicomonas</taxon>
    </lineage>
</organism>
<gene>
    <name evidence="1" type="ORF">GZ78_10945</name>
</gene>